<dbReference type="GO" id="GO:0008270">
    <property type="term" value="F:zinc ion binding"/>
    <property type="evidence" value="ECO:0007669"/>
    <property type="project" value="UniProtKB-KW"/>
</dbReference>
<proteinExistence type="predicted"/>
<sequence length="554" mass="60926">MPRNSNSKQWDNLNEIPGFTKSNHCKVCKKHVKNTRYHLRHTISFHLSEATQENIDIKYPCCCDECDYRCAQPVLLETHIRVWHTGEKPYICPHGCGAFADHGGFSHHMKRKHNRDTKKREVCEVEYQDDDEDDEQAQSEAPSTAQQDTVHGGPSRATRATRRFVPYTAPKKAKATKKARAQDSPRSISPTYDAQPVQQKGVYYEAKPSPYQCHSSLATLDLPPVLPPAPTYTSPAPVYSPPTPSYSTPAPIYHPAAYSSDCNATYYGNYHASAAPNTTYASSSSFDQPSSSVDQTSLDLNHIPASSNSFYSTTSSDSLYIAVDSTIPQLTASDIKFAGFSSSAVEQTPAYDAYYGAGTPAFATARVDAVATAEANAFPTIQPYELPTPQVDAFSPAELANDASWYWTEESSTHDASSSPFNASSSPYNTSSSLDNLTFDTSPSETTWVDYEIIASPVTPVDFGFAQQSFDNLSQESWQSCSQESWLNCSQASLLDLDSIDFADTKTGYLDLTFGDSFPASDAPCNKFPWPAVQYNPEEIARLLNELVYTGAMA</sequence>
<evidence type="ECO:0000256" key="1">
    <source>
        <dbReference type="PROSITE-ProRule" id="PRU00042"/>
    </source>
</evidence>
<dbReference type="PROSITE" id="PS50157">
    <property type="entry name" value="ZINC_FINGER_C2H2_2"/>
    <property type="match status" value="1"/>
</dbReference>
<evidence type="ECO:0000313" key="5">
    <source>
        <dbReference type="Proteomes" id="UP000007431"/>
    </source>
</evidence>
<keyword evidence="5" id="KW-1185">Reference proteome</keyword>
<feature type="compositionally biased region" description="Polar residues" evidence="2">
    <location>
        <begin position="184"/>
        <end position="194"/>
    </location>
</feature>
<dbReference type="AlphaFoldDB" id="D8PX89"/>
<dbReference type="RefSeq" id="XP_003033940.1">
    <property type="nucleotide sequence ID" value="XM_003033894.1"/>
</dbReference>
<dbReference type="InParanoid" id="D8PX89"/>
<dbReference type="KEGG" id="scm:SCHCO_02698168"/>
<keyword evidence="1" id="KW-0862">Zinc</keyword>
<accession>D8PX89</accession>
<feature type="compositionally biased region" description="Acidic residues" evidence="2">
    <location>
        <begin position="125"/>
        <end position="137"/>
    </location>
</feature>
<keyword evidence="1" id="KW-0479">Metal-binding</keyword>
<evidence type="ECO:0000256" key="2">
    <source>
        <dbReference type="SAM" id="MobiDB-lite"/>
    </source>
</evidence>
<evidence type="ECO:0000259" key="3">
    <source>
        <dbReference type="PROSITE" id="PS50157"/>
    </source>
</evidence>
<feature type="domain" description="C2H2-type" evidence="3">
    <location>
        <begin position="59"/>
        <end position="89"/>
    </location>
</feature>
<dbReference type="STRING" id="578458.D8PX89"/>
<dbReference type="Proteomes" id="UP000007431">
    <property type="component" value="Unassembled WGS sequence"/>
</dbReference>
<dbReference type="InterPro" id="IPR013087">
    <property type="entry name" value="Znf_C2H2_type"/>
</dbReference>
<dbReference type="eggNOG" id="KOG1721">
    <property type="taxonomic scope" value="Eukaryota"/>
</dbReference>
<dbReference type="InterPro" id="IPR036236">
    <property type="entry name" value="Znf_C2H2_sf"/>
</dbReference>
<protein>
    <recommendedName>
        <fullName evidence="3">C2H2-type domain-containing protein</fullName>
    </recommendedName>
</protein>
<name>D8PX89_SCHCM</name>
<dbReference type="EMBL" id="GL377304">
    <property type="protein sequence ID" value="EFI99037.1"/>
    <property type="molecule type" value="Genomic_DNA"/>
</dbReference>
<dbReference type="SUPFAM" id="SSF57667">
    <property type="entry name" value="beta-beta-alpha zinc fingers"/>
    <property type="match status" value="1"/>
</dbReference>
<dbReference type="Gene3D" id="3.30.160.60">
    <property type="entry name" value="Classic Zinc Finger"/>
    <property type="match status" value="2"/>
</dbReference>
<organism evidence="5">
    <name type="scientific">Schizophyllum commune (strain H4-8 / FGSC 9210)</name>
    <name type="common">Split gill fungus</name>
    <dbReference type="NCBI Taxonomy" id="578458"/>
    <lineage>
        <taxon>Eukaryota</taxon>
        <taxon>Fungi</taxon>
        <taxon>Dikarya</taxon>
        <taxon>Basidiomycota</taxon>
        <taxon>Agaricomycotina</taxon>
        <taxon>Agaricomycetes</taxon>
        <taxon>Agaricomycetidae</taxon>
        <taxon>Agaricales</taxon>
        <taxon>Schizophyllaceae</taxon>
        <taxon>Schizophyllum</taxon>
    </lineage>
</organism>
<evidence type="ECO:0000313" key="4">
    <source>
        <dbReference type="EMBL" id="EFI99037.1"/>
    </source>
</evidence>
<feature type="region of interest" description="Disordered" evidence="2">
    <location>
        <begin position="125"/>
        <end position="194"/>
    </location>
</feature>
<feature type="compositionally biased region" description="Polar residues" evidence="2">
    <location>
        <begin position="138"/>
        <end position="149"/>
    </location>
</feature>
<dbReference type="PROSITE" id="PS00028">
    <property type="entry name" value="ZINC_FINGER_C2H2_1"/>
    <property type="match status" value="1"/>
</dbReference>
<dbReference type="HOGENOM" id="CLU_511059_0_0_1"/>
<dbReference type="GeneID" id="9586502"/>
<gene>
    <name evidence="4" type="ORF">SCHCODRAFT_233556</name>
</gene>
<feature type="compositionally biased region" description="Low complexity" evidence="2">
    <location>
        <begin position="416"/>
        <end position="433"/>
    </location>
</feature>
<reference evidence="4 5" key="1">
    <citation type="journal article" date="2010" name="Nat. Biotechnol.">
        <title>Genome sequence of the model mushroom Schizophyllum commune.</title>
        <authorList>
            <person name="Ohm R.A."/>
            <person name="de Jong J.F."/>
            <person name="Lugones L.G."/>
            <person name="Aerts A."/>
            <person name="Kothe E."/>
            <person name="Stajich J.E."/>
            <person name="de Vries R.P."/>
            <person name="Record E."/>
            <person name="Levasseur A."/>
            <person name="Baker S.E."/>
            <person name="Bartholomew K.A."/>
            <person name="Coutinho P.M."/>
            <person name="Erdmann S."/>
            <person name="Fowler T.J."/>
            <person name="Gathman A.C."/>
            <person name="Lombard V."/>
            <person name="Henrissat B."/>
            <person name="Knabe N."/>
            <person name="Kuees U."/>
            <person name="Lilly W.W."/>
            <person name="Lindquist E."/>
            <person name="Lucas S."/>
            <person name="Magnuson J.K."/>
            <person name="Piumi F."/>
            <person name="Raudaskoski M."/>
            <person name="Salamov A."/>
            <person name="Schmutz J."/>
            <person name="Schwarze F.W.M.R."/>
            <person name="vanKuyk P.A."/>
            <person name="Horton J.S."/>
            <person name="Grigoriev I.V."/>
            <person name="Woesten H.A.B."/>
        </authorList>
    </citation>
    <scope>NUCLEOTIDE SEQUENCE [LARGE SCALE GENOMIC DNA]</scope>
    <source>
        <strain evidence="5">H4-8 / FGSC 9210</strain>
    </source>
</reference>
<feature type="region of interest" description="Disordered" evidence="2">
    <location>
        <begin position="413"/>
        <end position="434"/>
    </location>
</feature>
<dbReference type="SMART" id="SM00355">
    <property type="entry name" value="ZnF_C2H2"/>
    <property type="match status" value="3"/>
</dbReference>
<dbReference type="VEuPathDB" id="FungiDB:SCHCODRAFT_02698168"/>
<dbReference type="OrthoDB" id="3437960at2759"/>
<keyword evidence="1" id="KW-0863">Zinc-finger</keyword>